<evidence type="ECO:0000256" key="1">
    <source>
        <dbReference type="SAM" id="Coils"/>
    </source>
</evidence>
<dbReference type="AlphaFoldDB" id="A0A409Y456"/>
<gene>
    <name evidence="3" type="ORF">CVT26_012840</name>
</gene>
<feature type="region of interest" description="Disordered" evidence="2">
    <location>
        <begin position="1"/>
        <end position="96"/>
    </location>
</feature>
<feature type="non-terminal residue" evidence="3">
    <location>
        <position position="267"/>
    </location>
</feature>
<sequence>MGVPAQTYPTLGPSAQGSQQKNWKKKAQCLERTLMKAGRPKGGKGDSADAESPATPVTAAGDKAFEARTPEAREGSLAPPEGINRSESQATPLPEEDVLLKHSPIVELVNKRLKATTKKIGRITIYAATDPEKLNDDQKRTLKTLPVLEAIQKELGEVKKAIEVHEAELAQELAVKRAEAEKAEKARIADAVSAAEASLLSKTNAILDLLRLRSLAASGAFDVSTLADSIELSAFFAAADALLADDESRKQAAVKSLLFGQELDGVP</sequence>
<dbReference type="OrthoDB" id="2409325at2759"/>
<proteinExistence type="predicted"/>
<evidence type="ECO:0000256" key="2">
    <source>
        <dbReference type="SAM" id="MobiDB-lite"/>
    </source>
</evidence>
<reference evidence="3 4" key="1">
    <citation type="journal article" date="2018" name="Evol. Lett.">
        <title>Horizontal gene cluster transfer increased hallucinogenic mushroom diversity.</title>
        <authorList>
            <person name="Reynolds H.T."/>
            <person name="Vijayakumar V."/>
            <person name="Gluck-Thaler E."/>
            <person name="Korotkin H.B."/>
            <person name="Matheny P.B."/>
            <person name="Slot J.C."/>
        </authorList>
    </citation>
    <scope>NUCLEOTIDE SEQUENCE [LARGE SCALE GENOMIC DNA]</scope>
    <source>
        <strain evidence="3 4">SRW20</strain>
    </source>
</reference>
<evidence type="ECO:0000313" key="4">
    <source>
        <dbReference type="Proteomes" id="UP000284706"/>
    </source>
</evidence>
<dbReference type="InParanoid" id="A0A409Y456"/>
<organism evidence="3 4">
    <name type="scientific">Gymnopilus dilepis</name>
    <dbReference type="NCBI Taxonomy" id="231916"/>
    <lineage>
        <taxon>Eukaryota</taxon>
        <taxon>Fungi</taxon>
        <taxon>Dikarya</taxon>
        <taxon>Basidiomycota</taxon>
        <taxon>Agaricomycotina</taxon>
        <taxon>Agaricomycetes</taxon>
        <taxon>Agaricomycetidae</taxon>
        <taxon>Agaricales</taxon>
        <taxon>Agaricineae</taxon>
        <taxon>Hymenogastraceae</taxon>
        <taxon>Gymnopilus</taxon>
    </lineage>
</organism>
<comment type="caution">
    <text evidence="3">The sequence shown here is derived from an EMBL/GenBank/DDBJ whole genome shotgun (WGS) entry which is preliminary data.</text>
</comment>
<keyword evidence="1" id="KW-0175">Coiled coil</keyword>
<feature type="compositionally biased region" description="Polar residues" evidence="2">
    <location>
        <begin position="7"/>
        <end position="21"/>
    </location>
</feature>
<feature type="coiled-coil region" evidence="1">
    <location>
        <begin position="148"/>
        <end position="186"/>
    </location>
</feature>
<protein>
    <submittedName>
        <fullName evidence="3">Uncharacterized protein</fullName>
    </submittedName>
</protein>
<dbReference type="Proteomes" id="UP000284706">
    <property type="component" value="Unassembled WGS sequence"/>
</dbReference>
<accession>A0A409Y456</accession>
<dbReference type="EMBL" id="NHYE01001194">
    <property type="protein sequence ID" value="PPQ97795.1"/>
    <property type="molecule type" value="Genomic_DNA"/>
</dbReference>
<feature type="compositionally biased region" description="Basic and acidic residues" evidence="2">
    <location>
        <begin position="63"/>
        <end position="74"/>
    </location>
</feature>
<dbReference type="STRING" id="231916.A0A409Y456"/>
<keyword evidence="4" id="KW-1185">Reference proteome</keyword>
<evidence type="ECO:0000313" key="3">
    <source>
        <dbReference type="EMBL" id="PPQ97795.1"/>
    </source>
</evidence>
<name>A0A409Y456_9AGAR</name>